<dbReference type="SUPFAM" id="SSF69304">
    <property type="entry name" value="Tricorn protease N-terminal domain"/>
    <property type="match status" value="1"/>
</dbReference>
<accession>A0A1C4UQN5</accession>
<evidence type="ECO:0008006" key="5">
    <source>
        <dbReference type="Google" id="ProtNLM"/>
    </source>
</evidence>
<dbReference type="AlphaFoldDB" id="A0A1C4UQN5"/>
<evidence type="ECO:0000256" key="2">
    <source>
        <dbReference type="SAM" id="Phobius"/>
    </source>
</evidence>
<feature type="region of interest" description="Disordered" evidence="1">
    <location>
        <begin position="64"/>
        <end position="115"/>
    </location>
</feature>
<organism evidence="3 4">
    <name type="scientific">Micromonospora purpureochromogenes</name>
    <dbReference type="NCBI Taxonomy" id="47872"/>
    <lineage>
        <taxon>Bacteria</taxon>
        <taxon>Bacillati</taxon>
        <taxon>Actinomycetota</taxon>
        <taxon>Actinomycetes</taxon>
        <taxon>Micromonosporales</taxon>
        <taxon>Micromonosporaceae</taxon>
        <taxon>Micromonospora</taxon>
    </lineage>
</organism>
<keyword evidence="2" id="KW-0812">Transmembrane</keyword>
<dbReference type="EMBL" id="LT607410">
    <property type="protein sequence ID" value="SCE73977.1"/>
    <property type="molecule type" value="Genomic_DNA"/>
</dbReference>
<proteinExistence type="predicted"/>
<protein>
    <recommendedName>
        <fullName evidence="5">WD40-like Beta Propeller Repeat</fullName>
    </recommendedName>
</protein>
<evidence type="ECO:0000313" key="3">
    <source>
        <dbReference type="EMBL" id="SCE73977.1"/>
    </source>
</evidence>
<sequence>MNDQRLRLDLTDLAEEVTPVDLRDRALRTSRRIGIQRAIATSAAAVVLFGAATGTAFAILPNRGGDPVPGGTPSVTASPSPTASPTPSPSGSPSIAPPATSTSSQPASSASFGRLHYGPFTPGGADTAHLYSWTPGGTPVRRLALPVNPAQLNAAVSPDGRRVAWVEDGGALWTSALDGSGKRKLHDLVDNMCWSPTWSPNSRQLTVRLGAADGSYSKAGLLDVSSGAFTEVAGFDGCHPVWAANGTVAFADGSNGTVVVTDRTGAGRRTIPGLGSKGSRYVCFDVASISPDGRRIALFRIDRDGTYGDAARDLIVNAVLDTRTGKEISLPLGGRELRQAYFQADGSLVARVRSGSRYTLVLVDKAGKKVAEKAEPSSLASMQIIAAVD</sequence>
<name>A0A1C4UQN5_9ACTN</name>
<dbReference type="Proteomes" id="UP000198228">
    <property type="component" value="Chromosome I"/>
</dbReference>
<feature type="compositionally biased region" description="Low complexity" evidence="1">
    <location>
        <begin position="69"/>
        <end position="81"/>
    </location>
</feature>
<reference evidence="3 4" key="1">
    <citation type="submission" date="2016-06" db="EMBL/GenBank/DDBJ databases">
        <authorList>
            <person name="Kjaerup R.B."/>
            <person name="Dalgaard T.S."/>
            <person name="Juul-Madsen H.R."/>
        </authorList>
    </citation>
    <scope>NUCLEOTIDE SEQUENCE [LARGE SCALE GENOMIC DNA]</scope>
    <source>
        <strain evidence="3 4">DSM 43821</strain>
    </source>
</reference>
<keyword evidence="2" id="KW-1133">Transmembrane helix</keyword>
<evidence type="ECO:0000313" key="4">
    <source>
        <dbReference type="Proteomes" id="UP000198228"/>
    </source>
</evidence>
<keyword evidence="2" id="KW-0472">Membrane</keyword>
<dbReference type="Gene3D" id="2.120.10.30">
    <property type="entry name" value="TolB, C-terminal domain"/>
    <property type="match status" value="1"/>
</dbReference>
<feature type="transmembrane region" description="Helical" evidence="2">
    <location>
        <begin position="38"/>
        <end position="60"/>
    </location>
</feature>
<feature type="compositionally biased region" description="Low complexity" evidence="1">
    <location>
        <begin position="91"/>
        <end position="111"/>
    </location>
</feature>
<evidence type="ECO:0000256" key="1">
    <source>
        <dbReference type="SAM" id="MobiDB-lite"/>
    </source>
</evidence>
<dbReference type="RefSeq" id="WP_197700808.1">
    <property type="nucleotide sequence ID" value="NZ_LT607410.1"/>
</dbReference>
<gene>
    <name evidence="3" type="ORF">GA0074696_0556</name>
</gene>
<dbReference type="InterPro" id="IPR011042">
    <property type="entry name" value="6-blade_b-propeller_TolB-like"/>
</dbReference>